<evidence type="ECO:0000313" key="1">
    <source>
        <dbReference type="EMBL" id="KAF2771013.1"/>
    </source>
</evidence>
<organism evidence="1 2">
    <name type="scientific">Teratosphaeria nubilosa</name>
    <dbReference type="NCBI Taxonomy" id="161662"/>
    <lineage>
        <taxon>Eukaryota</taxon>
        <taxon>Fungi</taxon>
        <taxon>Dikarya</taxon>
        <taxon>Ascomycota</taxon>
        <taxon>Pezizomycotina</taxon>
        <taxon>Dothideomycetes</taxon>
        <taxon>Dothideomycetidae</taxon>
        <taxon>Mycosphaerellales</taxon>
        <taxon>Teratosphaeriaceae</taxon>
        <taxon>Teratosphaeria</taxon>
    </lineage>
</organism>
<protein>
    <submittedName>
        <fullName evidence="1">Uncharacterized protein</fullName>
    </submittedName>
</protein>
<dbReference type="Gene3D" id="3.40.50.300">
    <property type="entry name" value="P-loop containing nucleotide triphosphate hydrolases"/>
    <property type="match status" value="1"/>
</dbReference>
<evidence type="ECO:0000313" key="2">
    <source>
        <dbReference type="Proteomes" id="UP000799436"/>
    </source>
</evidence>
<reference evidence="1" key="1">
    <citation type="journal article" date="2020" name="Stud. Mycol.">
        <title>101 Dothideomycetes genomes: a test case for predicting lifestyles and emergence of pathogens.</title>
        <authorList>
            <person name="Haridas S."/>
            <person name="Albert R."/>
            <person name="Binder M."/>
            <person name="Bloem J."/>
            <person name="Labutti K."/>
            <person name="Salamov A."/>
            <person name="Andreopoulos B."/>
            <person name="Baker S."/>
            <person name="Barry K."/>
            <person name="Bills G."/>
            <person name="Bluhm B."/>
            <person name="Cannon C."/>
            <person name="Castanera R."/>
            <person name="Culley D."/>
            <person name="Daum C."/>
            <person name="Ezra D."/>
            <person name="Gonzalez J."/>
            <person name="Henrissat B."/>
            <person name="Kuo A."/>
            <person name="Liang C."/>
            <person name="Lipzen A."/>
            <person name="Lutzoni F."/>
            <person name="Magnuson J."/>
            <person name="Mondo S."/>
            <person name="Nolan M."/>
            <person name="Ohm R."/>
            <person name="Pangilinan J."/>
            <person name="Park H.-J."/>
            <person name="Ramirez L."/>
            <person name="Alfaro M."/>
            <person name="Sun H."/>
            <person name="Tritt A."/>
            <person name="Yoshinaga Y."/>
            <person name="Zwiers L.-H."/>
            <person name="Turgeon B."/>
            <person name="Goodwin S."/>
            <person name="Spatafora J."/>
            <person name="Crous P."/>
            <person name="Grigoriev I."/>
        </authorList>
    </citation>
    <scope>NUCLEOTIDE SEQUENCE</scope>
    <source>
        <strain evidence="1">CBS 116005</strain>
    </source>
</reference>
<dbReference type="SUPFAM" id="SSF52540">
    <property type="entry name" value="P-loop containing nucleoside triphosphate hydrolases"/>
    <property type="match status" value="1"/>
</dbReference>
<dbReference type="Proteomes" id="UP000799436">
    <property type="component" value="Unassembled WGS sequence"/>
</dbReference>
<dbReference type="AlphaFoldDB" id="A0A6G1LDJ7"/>
<dbReference type="InterPro" id="IPR027417">
    <property type="entry name" value="P-loop_NTPase"/>
</dbReference>
<keyword evidence="2" id="KW-1185">Reference proteome</keyword>
<dbReference type="EMBL" id="ML995822">
    <property type="protein sequence ID" value="KAF2771013.1"/>
    <property type="molecule type" value="Genomic_DNA"/>
</dbReference>
<gene>
    <name evidence="1" type="ORF">EJ03DRAFT_350026</name>
</gene>
<proteinExistence type="predicted"/>
<accession>A0A6G1LDJ7</accession>
<name>A0A6G1LDJ7_9PEZI</name>
<sequence length="137" mass="14692">MSPATIGVLATITKFFGLGRVPYRLLYGTPGSGKTSTVLALARRIYEQQEYATDGAGVSAIITSHHLLLACERVPKPAAELQVRQMMKTASARPVLVKMPVKAKGCLEIPVLATVKVKTLSSAEPYTNLVASTSSFW</sequence>